<dbReference type="PANTHER" id="PTHR21373">
    <property type="entry name" value="GLUCOSE REPRESSIBLE PROTEIN MAK10"/>
    <property type="match status" value="1"/>
</dbReference>
<keyword evidence="4" id="KW-1185">Reference proteome</keyword>
<dbReference type="Proteomes" id="UP000053268">
    <property type="component" value="Unassembled WGS sequence"/>
</dbReference>
<proteinExistence type="predicted"/>
<comment type="caution">
    <text evidence="3">The sequence shown here is derived from an EMBL/GenBank/DDBJ whole genome shotgun (WGS) entry which is preliminary data.</text>
</comment>
<evidence type="ECO:0000256" key="1">
    <source>
        <dbReference type="ARBA" id="ARBA00030494"/>
    </source>
</evidence>
<keyword evidence="3" id="KW-0808">Transferase</keyword>
<sequence length="152" mass="17205">MLKKLKTSSSAHVYSELGAYPKALVAFKLQGKIRQPACAFDSESVRYKHRFAPLAVLTPPQVHYHEFCEMTQPLKYENPVILYLGGCKHFQQARTVLETITTPDQEVTDLLKVAKTNFVVLKLLAGGHKRDSTAPPEFDFSVHRHFPIIKLV</sequence>
<dbReference type="PANTHER" id="PTHR21373:SF0">
    <property type="entry name" value="N-ALPHA-ACETYLTRANSFERASE 35, NATC AUXILIARY SUBUNIT"/>
    <property type="match status" value="1"/>
</dbReference>
<name>A0A0N1IKF1_PAPXU</name>
<dbReference type="STRING" id="66420.A0A0N1IKF1"/>
<dbReference type="AlphaFoldDB" id="A0A0N1IKF1"/>
<evidence type="ECO:0000259" key="2">
    <source>
        <dbReference type="Pfam" id="PF25789"/>
    </source>
</evidence>
<gene>
    <name evidence="3" type="ORF">RR46_00160</name>
</gene>
<feature type="domain" description="NAA35-like TPR repeats" evidence="2">
    <location>
        <begin position="18"/>
        <end position="149"/>
    </location>
</feature>
<organism evidence="3 4">
    <name type="scientific">Papilio xuthus</name>
    <name type="common">Asian swallowtail butterfly</name>
    <dbReference type="NCBI Taxonomy" id="66420"/>
    <lineage>
        <taxon>Eukaryota</taxon>
        <taxon>Metazoa</taxon>
        <taxon>Ecdysozoa</taxon>
        <taxon>Arthropoda</taxon>
        <taxon>Hexapoda</taxon>
        <taxon>Insecta</taxon>
        <taxon>Pterygota</taxon>
        <taxon>Neoptera</taxon>
        <taxon>Endopterygota</taxon>
        <taxon>Lepidoptera</taxon>
        <taxon>Glossata</taxon>
        <taxon>Ditrysia</taxon>
        <taxon>Papilionoidea</taxon>
        <taxon>Papilionidae</taxon>
        <taxon>Papilioninae</taxon>
        <taxon>Papilio</taxon>
    </lineage>
</organism>
<dbReference type="Pfam" id="PF25789">
    <property type="entry name" value="TPR_NAA35"/>
    <property type="match status" value="1"/>
</dbReference>
<evidence type="ECO:0000313" key="3">
    <source>
        <dbReference type="EMBL" id="KPJ20775.1"/>
    </source>
</evidence>
<dbReference type="EMBL" id="LADI01013785">
    <property type="protein sequence ID" value="KPJ20775.1"/>
    <property type="molecule type" value="Genomic_DNA"/>
</dbReference>
<dbReference type="InterPro" id="IPR057982">
    <property type="entry name" value="TPR_NAA35"/>
</dbReference>
<reference evidence="3 4" key="1">
    <citation type="journal article" date="2015" name="Nat. Commun.">
        <title>Outbred genome sequencing and CRISPR/Cas9 gene editing in butterflies.</title>
        <authorList>
            <person name="Li X."/>
            <person name="Fan D."/>
            <person name="Zhang W."/>
            <person name="Liu G."/>
            <person name="Zhang L."/>
            <person name="Zhao L."/>
            <person name="Fang X."/>
            <person name="Chen L."/>
            <person name="Dong Y."/>
            <person name="Chen Y."/>
            <person name="Ding Y."/>
            <person name="Zhao R."/>
            <person name="Feng M."/>
            <person name="Zhu Y."/>
            <person name="Feng Y."/>
            <person name="Jiang X."/>
            <person name="Zhu D."/>
            <person name="Xiang H."/>
            <person name="Feng X."/>
            <person name="Li S."/>
            <person name="Wang J."/>
            <person name="Zhang G."/>
            <person name="Kronforst M.R."/>
            <person name="Wang W."/>
        </authorList>
    </citation>
    <scope>NUCLEOTIDE SEQUENCE [LARGE SCALE GENOMIC DNA]</scope>
    <source>
        <strain evidence="3">Ya'a_city_454_Px</strain>
        <tissue evidence="3">Whole body</tissue>
    </source>
</reference>
<dbReference type="InterPro" id="IPR007244">
    <property type="entry name" value="Naa35_N"/>
</dbReference>
<dbReference type="GO" id="GO:0031417">
    <property type="term" value="C:NatC complex"/>
    <property type="evidence" value="ECO:0007669"/>
    <property type="project" value="InterPro"/>
</dbReference>
<protein>
    <recommendedName>
        <fullName evidence="1">Protein MAK10 homolog</fullName>
    </recommendedName>
</protein>
<evidence type="ECO:0000313" key="4">
    <source>
        <dbReference type="Proteomes" id="UP000053268"/>
    </source>
</evidence>
<dbReference type="GO" id="GO:0016740">
    <property type="term" value="F:transferase activity"/>
    <property type="evidence" value="ECO:0007669"/>
    <property type="project" value="UniProtKB-KW"/>
</dbReference>
<accession>A0A0N1IKF1</accession>